<gene>
    <name evidence="1" type="ORF">OCBIM_22004492mg</name>
</gene>
<proteinExistence type="predicted"/>
<accession>A0A0L8HW48</accession>
<reference evidence="1" key="1">
    <citation type="submission" date="2015-07" db="EMBL/GenBank/DDBJ databases">
        <title>MeaNS - Measles Nucleotide Surveillance Program.</title>
        <authorList>
            <person name="Tran T."/>
            <person name="Druce J."/>
        </authorList>
    </citation>
    <scope>NUCLEOTIDE SEQUENCE</scope>
    <source>
        <strain evidence="1">UCB-OBI-ISO-001</strain>
        <tissue evidence="1">Gonad</tissue>
    </source>
</reference>
<name>A0A0L8HW48_OCTBM</name>
<sequence length="67" mass="7951">MVSYQPFFYLLKSEKEEERKREGGEPLKSSTIQSKRTQLSVRMRFYILYEFVYVGSYSIKLNIGSTI</sequence>
<protein>
    <submittedName>
        <fullName evidence="1">Uncharacterized protein</fullName>
    </submittedName>
</protein>
<dbReference type="EMBL" id="KQ417173">
    <property type="protein sequence ID" value="KOF93421.1"/>
    <property type="molecule type" value="Genomic_DNA"/>
</dbReference>
<dbReference type="AlphaFoldDB" id="A0A0L8HW48"/>
<evidence type="ECO:0000313" key="1">
    <source>
        <dbReference type="EMBL" id="KOF93421.1"/>
    </source>
</evidence>
<organism evidence="1">
    <name type="scientific">Octopus bimaculoides</name>
    <name type="common">California two-spotted octopus</name>
    <dbReference type="NCBI Taxonomy" id="37653"/>
    <lineage>
        <taxon>Eukaryota</taxon>
        <taxon>Metazoa</taxon>
        <taxon>Spiralia</taxon>
        <taxon>Lophotrochozoa</taxon>
        <taxon>Mollusca</taxon>
        <taxon>Cephalopoda</taxon>
        <taxon>Coleoidea</taxon>
        <taxon>Octopodiformes</taxon>
        <taxon>Octopoda</taxon>
        <taxon>Incirrata</taxon>
        <taxon>Octopodidae</taxon>
        <taxon>Octopus</taxon>
    </lineage>
</organism>